<gene>
    <name evidence="1" type="ORF">I3842_03G044800</name>
</gene>
<sequence>MHLRKPSEKTFLCFPWTKQGTMHLSMHRPFLGSPWLNRSTHAHQCASNPSFCLNRREYIPTCMSSFIHLRANATHTVGNTGQVRGFSTTHNHGHRKPRSSSSIELNLPEQLRDLLWRTTREPSRVVVFQPTKITAHYFY</sequence>
<evidence type="ECO:0000313" key="1">
    <source>
        <dbReference type="EMBL" id="KAG6720144.1"/>
    </source>
</evidence>
<name>A0A922JWV9_CARIL</name>
<organism evidence="1 2">
    <name type="scientific">Carya illinoinensis</name>
    <name type="common">Pecan</name>
    <dbReference type="NCBI Taxonomy" id="32201"/>
    <lineage>
        <taxon>Eukaryota</taxon>
        <taxon>Viridiplantae</taxon>
        <taxon>Streptophyta</taxon>
        <taxon>Embryophyta</taxon>
        <taxon>Tracheophyta</taxon>
        <taxon>Spermatophyta</taxon>
        <taxon>Magnoliopsida</taxon>
        <taxon>eudicotyledons</taxon>
        <taxon>Gunneridae</taxon>
        <taxon>Pentapetalae</taxon>
        <taxon>rosids</taxon>
        <taxon>fabids</taxon>
        <taxon>Fagales</taxon>
        <taxon>Juglandaceae</taxon>
        <taxon>Carya</taxon>
    </lineage>
</organism>
<evidence type="ECO:0000313" key="2">
    <source>
        <dbReference type="Proteomes" id="UP000811246"/>
    </source>
</evidence>
<comment type="caution">
    <text evidence="1">The sequence shown here is derived from an EMBL/GenBank/DDBJ whole genome shotgun (WGS) entry which is preliminary data.</text>
</comment>
<dbReference type="EMBL" id="CM031827">
    <property type="protein sequence ID" value="KAG6720144.1"/>
    <property type="molecule type" value="Genomic_DNA"/>
</dbReference>
<proteinExistence type="predicted"/>
<dbReference type="AlphaFoldDB" id="A0A922JWV9"/>
<protein>
    <submittedName>
        <fullName evidence="1">Uncharacterized protein</fullName>
    </submittedName>
</protein>
<accession>A0A922JWV9</accession>
<reference evidence="1" key="1">
    <citation type="submission" date="2021-01" db="EMBL/GenBank/DDBJ databases">
        <authorList>
            <person name="Lovell J.T."/>
            <person name="Bentley N."/>
            <person name="Bhattarai G."/>
            <person name="Jenkins J.W."/>
            <person name="Sreedasyam A."/>
            <person name="Alarcon Y."/>
            <person name="Bock C."/>
            <person name="Boston L."/>
            <person name="Carlson J."/>
            <person name="Cervantes K."/>
            <person name="Clermont K."/>
            <person name="Krom N."/>
            <person name="Kubenka K."/>
            <person name="Mamidi S."/>
            <person name="Mattison C."/>
            <person name="Monteros M."/>
            <person name="Pisani C."/>
            <person name="Plott C."/>
            <person name="Rajasekar S."/>
            <person name="Rhein H.S."/>
            <person name="Rohla C."/>
            <person name="Song M."/>
            <person name="Hilaire R.S."/>
            <person name="Shu S."/>
            <person name="Wells L."/>
            <person name="Wang X."/>
            <person name="Webber J."/>
            <person name="Heerema R.J."/>
            <person name="Klein P."/>
            <person name="Conner P."/>
            <person name="Grauke L."/>
            <person name="Grimwood J."/>
            <person name="Schmutz J."/>
            <person name="Randall J.J."/>
        </authorList>
    </citation>
    <scope>NUCLEOTIDE SEQUENCE</scope>
    <source>
        <tissue evidence="1">Leaf</tissue>
    </source>
</reference>
<dbReference type="Proteomes" id="UP000811246">
    <property type="component" value="Chromosome 3"/>
</dbReference>